<dbReference type="KEGG" id="soe:110791789"/>
<dbReference type="InterPro" id="IPR017451">
    <property type="entry name" value="F-box-assoc_interact_dom"/>
</dbReference>
<dbReference type="SMART" id="SM00256">
    <property type="entry name" value="FBOX"/>
    <property type="match status" value="1"/>
</dbReference>
<accession>A0A9R0INE6</accession>
<dbReference type="AlphaFoldDB" id="A0A9R0INE6"/>
<dbReference type="PROSITE" id="PS50181">
    <property type="entry name" value="FBOX"/>
    <property type="match status" value="1"/>
</dbReference>
<dbReference type="InterPro" id="IPR013187">
    <property type="entry name" value="F-box-assoc_dom_typ3"/>
</dbReference>
<dbReference type="InterPro" id="IPR001810">
    <property type="entry name" value="F-box_dom"/>
</dbReference>
<sequence>MAPVLPTEIISVILSKLPVKTLLRFLCVCKSWNSLIKTPNFIKLHLNQTLISSSDRYLLKWSKHTSPQYADLDIHRNNLQFSDFNHPLETQVVHLLGSCNGIVCISDSSKNNVFLYNPLTKSHRKLPANPIPPNINKATLVFGFGYDSKNDDHKVLMMVYGYNNKVFHSEAKMYSLSNNSWKSAQGIPYHLYSYGCHGIVVNETINYIVIKPVELKSCKLIASFDLETEIFSYMDCPNCSDKWSNLSMLLMEWDGCLCVMVDYQNDDFIVECFEMWVMKEYGNKESWVRLFSICQPESIEAYMDIKPVVYSKDGRKILLEIDSLNFGWYDLKSNVFDRCTALGLSDGAINMTKYVGSLVLLEHEPRLVREILPRKNKKKNNDLDQFLSTGFKLRL</sequence>
<protein>
    <submittedName>
        <fullName evidence="5">F-box protein CPR1</fullName>
    </submittedName>
    <submittedName>
        <fullName evidence="3 4">F-box protein CPR30-like</fullName>
    </submittedName>
</protein>
<dbReference type="InterPro" id="IPR036047">
    <property type="entry name" value="F-box-like_dom_sf"/>
</dbReference>
<evidence type="ECO:0000313" key="2">
    <source>
        <dbReference type="Proteomes" id="UP000813463"/>
    </source>
</evidence>
<name>A0A9R0INE6_SPIOL</name>
<evidence type="ECO:0000313" key="3">
    <source>
        <dbReference type="RefSeq" id="XP_021852241.1"/>
    </source>
</evidence>
<evidence type="ECO:0000259" key="1">
    <source>
        <dbReference type="PROSITE" id="PS50181"/>
    </source>
</evidence>
<gene>
    <name evidence="3 4 5" type="primary">LOC110791789</name>
</gene>
<dbReference type="Gene3D" id="1.20.1280.50">
    <property type="match status" value="1"/>
</dbReference>
<feature type="domain" description="F-box" evidence="1">
    <location>
        <begin position="1"/>
        <end position="44"/>
    </location>
</feature>
<dbReference type="CDD" id="cd22157">
    <property type="entry name" value="F-box_AtFBW1-like"/>
    <property type="match status" value="1"/>
</dbReference>
<dbReference type="InterPro" id="IPR050796">
    <property type="entry name" value="SCF_F-box_component"/>
</dbReference>
<dbReference type="OrthoDB" id="591557at2759"/>
<dbReference type="RefSeq" id="XP_056692941.1">
    <property type="nucleotide sequence ID" value="XM_056836963.1"/>
</dbReference>
<reference evidence="2" key="1">
    <citation type="journal article" date="2021" name="Nat. Commun.">
        <title>Genomic analyses provide insights into spinach domestication and the genetic basis of agronomic traits.</title>
        <authorList>
            <person name="Cai X."/>
            <person name="Sun X."/>
            <person name="Xu C."/>
            <person name="Sun H."/>
            <person name="Wang X."/>
            <person name="Ge C."/>
            <person name="Zhang Z."/>
            <person name="Wang Q."/>
            <person name="Fei Z."/>
            <person name="Jiao C."/>
            <person name="Wang Q."/>
        </authorList>
    </citation>
    <scope>NUCLEOTIDE SEQUENCE [LARGE SCALE GENOMIC DNA]</scope>
    <source>
        <strain evidence="2">cv. Varoflay</strain>
    </source>
</reference>
<evidence type="ECO:0000313" key="5">
    <source>
        <dbReference type="RefSeq" id="XP_056692941.1"/>
    </source>
</evidence>
<dbReference type="Pfam" id="PF08268">
    <property type="entry name" value="FBA_3"/>
    <property type="match status" value="1"/>
</dbReference>
<proteinExistence type="predicted"/>
<dbReference type="SUPFAM" id="SSF81383">
    <property type="entry name" value="F-box domain"/>
    <property type="match status" value="1"/>
</dbReference>
<dbReference type="SUPFAM" id="SSF117281">
    <property type="entry name" value="Kelch motif"/>
    <property type="match status" value="1"/>
</dbReference>
<dbReference type="PANTHER" id="PTHR31672">
    <property type="entry name" value="BNACNNG10540D PROTEIN"/>
    <property type="match status" value="1"/>
</dbReference>
<dbReference type="Proteomes" id="UP000813463">
    <property type="component" value="Chromosome 2"/>
</dbReference>
<reference evidence="3 4" key="2">
    <citation type="submission" date="2025-04" db="UniProtKB">
        <authorList>
            <consortium name="RefSeq"/>
        </authorList>
    </citation>
    <scope>IDENTIFICATION</scope>
    <source>
        <tissue evidence="5">Leaf</tissue>
    </source>
</reference>
<keyword evidence="2" id="KW-1185">Reference proteome</keyword>
<dbReference type="Gene3D" id="2.120.10.80">
    <property type="entry name" value="Kelch-type beta propeller"/>
    <property type="match status" value="1"/>
</dbReference>
<dbReference type="GeneID" id="110791789"/>
<evidence type="ECO:0000313" key="4">
    <source>
        <dbReference type="RefSeq" id="XP_021852242.1"/>
    </source>
</evidence>
<dbReference type="NCBIfam" id="TIGR01640">
    <property type="entry name" value="F_box_assoc_1"/>
    <property type="match status" value="1"/>
</dbReference>
<dbReference type="RefSeq" id="XP_021852241.1">
    <property type="nucleotide sequence ID" value="XM_021996549.1"/>
</dbReference>
<dbReference type="PANTHER" id="PTHR31672:SF13">
    <property type="entry name" value="F-BOX PROTEIN CPR30-LIKE"/>
    <property type="match status" value="1"/>
</dbReference>
<organism evidence="2 4">
    <name type="scientific">Spinacia oleracea</name>
    <name type="common">Spinach</name>
    <dbReference type="NCBI Taxonomy" id="3562"/>
    <lineage>
        <taxon>Eukaryota</taxon>
        <taxon>Viridiplantae</taxon>
        <taxon>Streptophyta</taxon>
        <taxon>Embryophyta</taxon>
        <taxon>Tracheophyta</taxon>
        <taxon>Spermatophyta</taxon>
        <taxon>Magnoliopsida</taxon>
        <taxon>eudicotyledons</taxon>
        <taxon>Gunneridae</taxon>
        <taxon>Pentapetalae</taxon>
        <taxon>Caryophyllales</taxon>
        <taxon>Chenopodiaceae</taxon>
        <taxon>Chenopodioideae</taxon>
        <taxon>Anserineae</taxon>
        <taxon>Spinacia</taxon>
    </lineage>
</organism>
<dbReference type="RefSeq" id="XP_021852242.1">
    <property type="nucleotide sequence ID" value="XM_021996550.1"/>
</dbReference>
<dbReference type="Pfam" id="PF00646">
    <property type="entry name" value="F-box"/>
    <property type="match status" value="1"/>
</dbReference>
<dbReference type="InterPro" id="IPR015915">
    <property type="entry name" value="Kelch-typ_b-propeller"/>
</dbReference>